<dbReference type="InterPro" id="IPR051541">
    <property type="entry name" value="PTS_SugarTrans_NitroReg"/>
</dbReference>
<accession>A0A9Q9D7H8</accession>
<dbReference type="PANTHER" id="PTHR47738">
    <property type="entry name" value="PTS SYSTEM FRUCTOSE-LIKE EIIA COMPONENT-RELATED"/>
    <property type="match status" value="1"/>
</dbReference>
<organism evidence="7 8">
    <name type="scientific">Lactococcus formosensis</name>
    <dbReference type="NCBI Taxonomy" id="1281486"/>
    <lineage>
        <taxon>Bacteria</taxon>
        <taxon>Bacillati</taxon>
        <taxon>Bacillota</taxon>
        <taxon>Bacilli</taxon>
        <taxon>Lactobacillales</taxon>
        <taxon>Streptococcaceae</taxon>
        <taxon>Lactococcus</taxon>
    </lineage>
</organism>
<dbReference type="InterPro" id="IPR002178">
    <property type="entry name" value="PTS_EIIA_type-2_dom"/>
</dbReference>
<dbReference type="KEGG" id="lfo:LMK00_03450"/>
<evidence type="ECO:0000256" key="3">
    <source>
        <dbReference type="ARBA" id="ARBA00022597"/>
    </source>
</evidence>
<reference evidence="7" key="1">
    <citation type="journal article" date="2022" name="Front. Microbiol.">
        <title>Feed Insects as a Reservoir of Granadaene-Producing Lactococci.</title>
        <authorList>
            <person name="Neuzil-Bunesova V."/>
            <person name="Ramirez Garcia A."/>
            <person name="Modrackova N."/>
            <person name="Makovska M."/>
            <person name="Sabolova M."/>
            <person name="Sproer C."/>
            <person name="Bunk B."/>
            <person name="Blom J."/>
            <person name="Schwab C."/>
        </authorList>
    </citation>
    <scope>NUCLEOTIDE SEQUENCE</scope>
    <source>
        <strain evidence="7">I4/6O</strain>
    </source>
</reference>
<protein>
    <submittedName>
        <fullName evidence="7">Fructose PTS transporter subunit IIA</fullName>
        <ecNumber evidence="7">2.7.1.202</ecNumber>
    </submittedName>
</protein>
<feature type="domain" description="PTS EIIA type-2" evidence="6">
    <location>
        <begin position="4"/>
        <end position="148"/>
    </location>
</feature>
<gene>
    <name evidence="7" type="ORF">LMK00_03450</name>
</gene>
<dbReference type="GO" id="GO:0030295">
    <property type="term" value="F:protein kinase activator activity"/>
    <property type="evidence" value="ECO:0007669"/>
    <property type="project" value="TreeGrafter"/>
</dbReference>
<dbReference type="InterPro" id="IPR004715">
    <property type="entry name" value="PTS_IIA_fruc"/>
</dbReference>
<dbReference type="GO" id="GO:0008982">
    <property type="term" value="F:protein-N(PI)-phosphohistidine-sugar phosphotransferase activity"/>
    <property type="evidence" value="ECO:0007669"/>
    <property type="project" value="InterPro"/>
</dbReference>
<dbReference type="Proteomes" id="UP001056730">
    <property type="component" value="Chromosome"/>
</dbReference>
<dbReference type="GO" id="GO:0016020">
    <property type="term" value="C:membrane"/>
    <property type="evidence" value="ECO:0007669"/>
    <property type="project" value="InterPro"/>
</dbReference>
<evidence type="ECO:0000313" key="7">
    <source>
        <dbReference type="EMBL" id="USJ21069.1"/>
    </source>
</evidence>
<evidence type="ECO:0000256" key="5">
    <source>
        <dbReference type="ARBA" id="ARBA00022683"/>
    </source>
</evidence>
<keyword evidence="1" id="KW-0813">Transport</keyword>
<evidence type="ECO:0000256" key="1">
    <source>
        <dbReference type="ARBA" id="ARBA00022448"/>
    </source>
</evidence>
<proteinExistence type="predicted"/>
<dbReference type="Pfam" id="PF00359">
    <property type="entry name" value="PTS_EIIA_2"/>
    <property type="match status" value="1"/>
</dbReference>
<dbReference type="PROSITE" id="PS51094">
    <property type="entry name" value="PTS_EIIA_TYPE_2"/>
    <property type="match status" value="1"/>
</dbReference>
<dbReference type="Gene3D" id="3.40.930.10">
    <property type="entry name" value="Mannitol-specific EII, Chain A"/>
    <property type="match status" value="1"/>
</dbReference>
<dbReference type="InterPro" id="IPR016152">
    <property type="entry name" value="PTrfase/Anion_transptr"/>
</dbReference>
<dbReference type="SUPFAM" id="SSF55804">
    <property type="entry name" value="Phoshotransferase/anion transport protein"/>
    <property type="match status" value="1"/>
</dbReference>
<dbReference type="NCBIfam" id="TIGR00848">
    <property type="entry name" value="fruA"/>
    <property type="match status" value="1"/>
</dbReference>
<dbReference type="CDD" id="cd00211">
    <property type="entry name" value="PTS_IIA_fru"/>
    <property type="match status" value="1"/>
</dbReference>
<dbReference type="GO" id="GO:0009401">
    <property type="term" value="P:phosphoenolpyruvate-dependent sugar phosphotransferase system"/>
    <property type="evidence" value="ECO:0007669"/>
    <property type="project" value="UniProtKB-KW"/>
</dbReference>
<dbReference type="EMBL" id="CP086395">
    <property type="protein sequence ID" value="USJ21069.1"/>
    <property type="molecule type" value="Genomic_DNA"/>
</dbReference>
<evidence type="ECO:0000313" key="8">
    <source>
        <dbReference type="Proteomes" id="UP001056730"/>
    </source>
</evidence>
<dbReference type="AlphaFoldDB" id="A0A9Q9D7H8"/>
<keyword evidence="3" id="KW-0762">Sugar transport</keyword>
<sequence>MKNTVFNKENVFFAEDSFVNNEALFRYIAQKAIALDYVHSEEACFQGLMERESQSTTAFQDGFAIPHCKSDTVKAPQLMFIKTKAIAWESLDGSDIENSFALLIPSTGAKEHLRYLAQIARALIDDNFRGALKNSTTTDEAYAIISEKLGV</sequence>
<keyword evidence="4 7" id="KW-0808">Transferase</keyword>
<dbReference type="RefSeq" id="WP_252175718.1">
    <property type="nucleotide sequence ID" value="NZ_CP086395.1"/>
</dbReference>
<keyword evidence="5" id="KW-0598">Phosphotransferase system</keyword>
<evidence type="ECO:0000256" key="2">
    <source>
        <dbReference type="ARBA" id="ARBA00022553"/>
    </source>
</evidence>
<dbReference type="EC" id="2.7.1.202" evidence="7"/>
<evidence type="ECO:0000259" key="6">
    <source>
        <dbReference type="PROSITE" id="PS51094"/>
    </source>
</evidence>
<dbReference type="PANTHER" id="PTHR47738:SF1">
    <property type="entry name" value="NITROGEN REGULATORY PROTEIN"/>
    <property type="match status" value="1"/>
</dbReference>
<keyword evidence="2" id="KW-0597">Phosphoprotein</keyword>
<evidence type="ECO:0000256" key="4">
    <source>
        <dbReference type="ARBA" id="ARBA00022679"/>
    </source>
</evidence>
<name>A0A9Q9D7H8_9LACT</name>